<dbReference type="KEGG" id="hsk:H4317_09210"/>
<dbReference type="Proteomes" id="UP000515489">
    <property type="component" value="Chromosome"/>
</dbReference>
<evidence type="ECO:0000313" key="1">
    <source>
        <dbReference type="EMBL" id="QNH63949.1"/>
    </source>
</evidence>
<gene>
    <name evidence="1" type="ORF">H4317_09210</name>
</gene>
<name>A0A7G7WC56_9BACT</name>
<sequence length="87" mass="9890">MSYFHHTLLSFGFTQIREGFYTRSVSPKAGGMLYCTTQEDDRPRKLLLWQPQRVLLQGDVVTLQALEQVLRRVLGPEAPTQDPGLSV</sequence>
<protein>
    <submittedName>
        <fullName evidence="1">Uncharacterized protein</fullName>
    </submittedName>
</protein>
<reference evidence="1 2" key="1">
    <citation type="submission" date="2020-08" db="EMBL/GenBank/DDBJ databases">
        <title>Hymenobacter sp. S2-20-2 genome sequencing.</title>
        <authorList>
            <person name="Jin L."/>
        </authorList>
    </citation>
    <scope>NUCLEOTIDE SEQUENCE [LARGE SCALE GENOMIC DNA]</scope>
    <source>
        <strain evidence="1 2">S2-20-2</strain>
    </source>
</reference>
<dbReference type="EMBL" id="CP060202">
    <property type="protein sequence ID" value="QNH63949.1"/>
    <property type="molecule type" value="Genomic_DNA"/>
</dbReference>
<dbReference type="RefSeq" id="WP_185889824.1">
    <property type="nucleotide sequence ID" value="NZ_CP060202.1"/>
</dbReference>
<proteinExistence type="predicted"/>
<dbReference type="AlphaFoldDB" id="A0A7G7WC56"/>
<keyword evidence="2" id="KW-1185">Reference proteome</keyword>
<evidence type="ECO:0000313" key="2">
    <source>
        <dbReference type="Proteomes" id="UP000515489"/>
    </source>
</evidence>
<organism evidence="1 2">
    <name type="scientific">Hymenobacter sediminicola</name>
    <dbReference type="NCBI Taxonomy" id="2761579"/>
    <lineage>
        <taxon>Bacteria</taxon>
        <taxon>Pseudomonadati</taxon>
        <taxon>Bacteroidota</taxon>
        <taxon>Cytophagia</taxon>
        <taxon>Cytophagales</taxon>
        <taxon>Hymenobacteraceae</taxon>
        <taxon>Hymenobacter</taxon>
    </lineage>
</organism>
<accession>A0A7G7WC56</accession>